<accession>A0ABT3P3A3</accession>
<sequence length="196" mass="21618">MAPFDADLRHTTTHSARPSLPRFVREIGLRPDDVERFGSNASADARTLMFTERGPDSLPTGVLTLGERRKCWFTKGGMRSLTWSREPQNPSRILLATGALPALCAAACEGHRADTLYVAPPGSWSGFSVWTFEALLARVRPECVVIGMPDTARANRLAEEAQQIIEVGWCGAMAVLRLPMTRDWPECLAAQREARP</sequence>
<protein>
    <submittedName>
        <fullName evidence="1">Uncharacterized protein</fullName>
    </submittedName>
</protein>
<gene>
    <name evidence="1" type="ORF">OF850_21925</name>
</gene>
<dbReference type="EMBL" id="JAPFQI010000030">
    <property type="protein sequence ID" value="MCW8088254.1"/>
    <property type="molecule type" value="Genomic_DNA"/>
</dbReference>
<reference evidence="1 2" key="1">
    <citation type="submission" date="2022-10" db="EMBL/GenBank/DDBJ databases">
        <title>Roseococcus glaciei nov., sp. nov., isolated from glacier.</title>
        <authorList>
            <person name="Liu Q."/>
            <person name="Xin Y.-H."/>
        </authorList>
    </citation>
    <scope>NUCLEOTIDE SEQUENCE [LARGE SCALE GENOMIC DNA]</scope>
    <source>
        <strain evidence="1 2">MDT2-1-1</strain>
    </source>
</reference>
<keyword evidence="2" id="KW-1185">Reference proteome</keyword>
<comment type="caution">
    <text evidence="1">The sequence shown here is derived from an EMBL/GenBank/DDBJ whole genome shotgun (WGS) entry which is preliminary data.</text>
</comment>
<evidence type="ECO:0000313" key="2">
    <source>
        <dbReference type="Proteomes" id="UP001526430"/>
    </source>
</evidence>
<name>A0ABT3P3A3_9PROT</name>
<proteinExistence type="predicted"/>
<dbReference type="Proteomes" id="UP001526430">
    <property type="component" value="Unassembled WGS sequence"/>
</dbReference>
<evidence type="ECO:0000313" key="1">
    <source>
        <dbReference type="EMBL" id="MCW8088254.1"/>
    </source>
</evidence>
<organism evidence="1 2">
    <name type="scientific">Sabulicella glaciei</name>
    <dbReference type="NCBI Taxonomy" id="2984948"/>
    <lineage>
        <taxon>Bacteria</taxon>
        <taxon>Pseudomonadati</taxon>
        <taxon>Pseudomonadota</taxon>
        <taxon>Alphaproteobacteria</taxon>
        <taxon>Acetobacterales</taxon>
        <taxon>Acetobacteraceae</taxon>
        <taxon>Sabulicella</taxon>
    </lineage>
</organism>
<dbReference type="RefSeq" id="WP_301592451.1">
    <property type="nucleotide sequence ID" value="NZ_JAPFQI010000030.1"/>
</dbReference>